<dbReference type="InterPro" id="IPR029069">
    <property type="entry name" value="HotDog_dom_sf"/>
</dbReference>
<comment type="similarity">
    <text evidence="4">Belongs to the YigI thioesterase family.</text>
</comment>
<organism evidence="10 11">
    <name type="scientific">Streptomyces roseoviridis</name>
    <dbReference type="NCBI Taxonomy" id="67361"/>
    <lineage>
        <taxon>Bacteria</taxon>
        <taxon>Bacillati</taxon>
        <taxon>Actinomycetota</taxon>
        <taxon>Actinomycetes</taxon>
        <taxon>Kitasatosporales</taxon>
        <taxon>Streptomycetaceae</taxon>
        <taxon>Streptomyces</taxon>
    </lineage>
</organism>
<feature type="compositionally biased region" description="Basic and acidic residues" evidence="8">
    <location>
        <begin position="9"/>
        <end position="22"/>
    </location>
</feature>
<evidence type="ECO:0000313" key="11">
    <source>
        <dbReference type="Proteomes" id="UP001589716"/>
    </source>
</evidence>
<evidence type="ECO:0000256" key="8">
    <source>
        <dbReference type="SAM" id="MobiDB-lite"/>
    </source>
</evidence>
<proteinExistence type="inferred from homology"/>
<keyword evidence="11" id="KW-1185">Reference proteome</keyword>
<evidence type="ECO:0000256" key="5">
    <source>
        <dbReference type="ARBA" id="ARBA00038894"/>
    </source>
</evidence>
<dbReference type="RefSeq" id="WP_345484795.1">
    <property type="nucleotide sequence ID" value="NZ_BAAAWU010000001.1"/>
</dbReference>
<evidence type="ECO:0000256" key="1">
    <source>
        <dbReference type="ARBA" id="ARBA00022801"/>
    </source>
</evidence>
<dbReference type="CDD" id="cd03443">
    <property type="entry name" value="PaaI_thioesterase"/>
    <property type="match status" value="1"/>
</dbReference>
<evidence type="ECO:0000256" key="3">
    <source>
        <dbReference type="ARBA" id="ARBA00036002"/>
    </source>
</evidence>
<dbReference type="Proteomes" id="UP001589716">
    <property type="component" value="Unassembled WGS sequence"/>
</dbReference>
<dbReference type="InterPro" id="IPR006683">
    <property type="entry name" value="Thioestr_dom"/>
</dbReference>
<protein>
    <recommendedName>
        <fullName evidence="6">Medium/long-chain acyl-CoA thioesterase YigI</fullName>
        <ecNumber evidence="5">3.1.2.20</ecNumber>
    </recommendedName>
</protein>
<comment type="catalytic activity">
    <reaction evidence="3">
        <text>a long-chain fatty acyl-CoA + H2O = a long-chain fatty acid + CoA + H(+)</text>
        <dbReference type="Rhea" id="RHEA:67680"/>
        <dbReference type="ChEBI" id="CHEBI:15377"/>
        <dbReference type="ChEBI" id="CHEBI:15378"/>
        <dbReference type="ChEBI" id="CHEBI:57287"/>
        <dbReference type="ChEBI" id="CHEBI:57560"/>
        <dbReference type="ChEBI" id="CHEBI:83139"/>
    </reaction>
</comment>
<evidence type="ECO:0000259" key="9">
    <source>
        <dbReference type="Pfam" id="PF03061"/>
    </source>
</evidence>
<dbReference type="GO" id="GO:0016787">
    <property type="term" value="F:hydrolase activity"/>
    <property type="evidence" value="ECO:0007669"/>
    <property type="project" value="UniProtKB-KW"/>
</dbReference>
<evidence type="ECO:0000256" key="7">
    <source>
        <dbReference type="ARBA" id="ARBA00048062"/>
    </source>
</evidence>
<dbReference type="PANTHER" id="PTHR43240">
    <property type="entry name" value="1,4-DIHYDROXY-2-NAPHTHOYL-COA THIOESTERASE 1"/>
    <property type="match status" value="1"/>
</dbReference>
<dbReference type="NCBIfam" id="TIGR00369">
    <property type="entry name" value="unchar_dom_1"/>
    <property type="match status" value="1"/>
</dbReference>
<evidence type="ECO:0000256" key="6">
    <source>
        <dbReference type="ARBA" id="ARBA00040062"/>
    </source>
</evidence>
<dbReference type="SUPFAM" id="SSF54637">
    <property type="entry name" value="Thioesterase/thiol ester dehydrase-isomerase"/>
    <property type="match status" value="1"/>
</dbReference>
<accession>A0ABV5QT97</accession>
<dbReference type="Gene3D" id="3.10.129.10">
    <property type="entry name" value="Hotdog Thioesterase"/>
    <property type="match status" value="1"/>
</dbReference>
<dbReference type="InterPro" id="IPR003736">
    <property type="entry name" value="PAAI_dom"/>
</dbReference>
<dbReference type="EC" id="3.1.2.20" evidence="5"/>
<comment type="caution">
    <text evidence="10">The sequence shown here is derived from an EMBL/GenBank/DDBJ whole genome shotgun (WGS) entry which is preliminary data.</text>
</comment>
<comment type="catalytic activity">
    <reaction evidence="2">
        <text>a fatty acyl-CoA + H2O = a fatty acid + CoA + H(+)</text>
        <dbReference type="Rhea" id="RHEA:16781"/>
        <dbReference type="ChEBI" id="CHEBI:15377"/>
        <dbReference type="ChEBI" id="CHEBI:15378"/>
        <dbReference type="ChEBI" id="CHEBI:28868"/>
        <dbReference type="ChEBI" id="CHEBI:57287"/>
        <dbReference type="ChEBI" id="CHEBI:77636"/>
        <dbReference type="EC" id="3.1.2.20"/>
    </reaction>
</comment>
<dbReference type="EMBL" id="JBHMCT010000013">
    <property type="protein sequence ID" value="MFB9556758.1"/>
    <property type="molecule type" value="Genomic_DNA"/>
</dbReference>
<comment type="catalytic activity">
    <reaction evidence="7">
        <text>a medium-chain fatty acyl-CoA + H2O = a medium-chain fatty acid + CoA + H(+)</text>
        <dbReference type="Rhea" id="RHEA:68184"/>
        <dbReference type="ChEBI" id="CHEBI:15377"/>
        <dbReference type="ChEBI" id="CHEBI:15378"/>
        <dbReference type="ChEBI" id="CHEBI:57287"/>
        <dbReference type="ChEBI" id="CHEBI:59558"/>
        <dbReference type="ChEBI" id="CHEBI:90546"/>
    </reaction>
</comment>
<feature type="region of interest" description="Disordered" evidence="8">
    <location>
        <begin position="1"/>
        <end position="43"/>
    </location>
</feature>
<reference evidence="10 11" key="1">
    <citation type="submission" date="2024-09" db="EMBL/GenBank/DDBJ databases">
        <authorList>
            <person name="Sun Q."/>
            <person name="Mori K."/>
        </authorList>
    </citation>
    <scope>NUCLEOTIDE SEQUENCE [LARGE SCALE GENOMIC DNA]</scope>
    <source>
        <strain evidence="10 11">JCM 4414</strain>
    </source>
</reference>
<evidence type="ECO:0000256" key="2">
    <source>
        <dbReference type="ARBA" id="ARBA00035880"/>
    </source>
</evidence>
<sequence length="176" mass="18104">MSPVNPPTDRVEPATDRVEPATDRGGPATDRPGPASSDRPGPALDLAQKVLDSQPFSRLLGARITAFGDGAATLELDIREELHQQNGFLHGGVLSYAADNALTFAGGAALGPAVLTGGFTIQYLRPAVGAVLRARARVVHAGRRQAVVRCDLLTADAEGTETLCAVAQGTVMPAGG</sequence>
<dbReference type="PANTHER" id="PTHR43240:SF20">
    <property type="entry name" value="MEDIUM_LONG-CHAIN ACYL-COA THIOESTERASE YIGI"/>
    <property type="match status" value="1"/>
</dbReference>
<gene>
    <name evidence="10" type="ORF">ACFFTP_21515</name>
</gene>
<name>A0ABV5QT97_9ACTN</name>
<keyword evidence="1 10" id="KW-0378">Hydrolase</keyword>
<dbReference type="Pfam" id="PF03061">
    <property type="entry name" value="4HBT"/>
    <property type="match status" value="1"/>
</dbReference>
<evidence type="ECO:0000256" key="4">
    <source>
        <dbReference type="ARBA" id="ARBA00038381"/>
    </source>
</evidence>
<feature type="domain" description="Thioesterase" evidence="9">
    <location>
        <begin position="86"/>
        <end position="156"/>
    </location>
</feature>
<evidence type="ECO:0000313" key="10">
    <source>
        <dbReference type="EMBL" id="MFB9556758.1"/>
    </source>
</evidence>